<sequence length="576" mass="62864">MTQNPGRAVATLLLPGLTGFFSLYPTSTASACTPSLLRLRHTPCRSSPVLPPPTSPNTPVAPGIIMAEFVNPKIENNASGWGPSVVTDDQIDVPFVSFTKSHRVFRASDWITGSRPRFEPNQRMTNATVVNSAFFFAPQEDESTFNVVPSSRPQPNTRPSNRGGRNNLQRGNNQSRGNRPTGGRGGRSGRGRGGRLGSFGDRSHRTREPAIPVDDSFRPVTTFEFSQLAGLEMEIPEVTEITSAGTIKQYVSAQDGVTTKKAKALRNVDVDIPNVMASSDAIIKELAASTKHKVFTTSSVLALLMSTPRSVYSWDLVIRRQGGKIFIDKRDGSAADFYTVCESADMSLEDREGVNSPASLSMEATRLNASFPQLSVTDKAVETFDRPYPFHLDDPTTSAGLLYRSVPLGNYSMVVRSDVDAFVPTSSGKSLINIRALNETEGRGSINWRSRLDAQRGAVMAVELKFNAHKLARWASEAHLAGSDLLKIGFVSRTAPRDPSRHTLLGTLSISPESLASQVNLKLENSWAIVKAVCDAVMAQPDGEYLLMREPNKPALGLYTFPEDYFVADEESDEEF</sequence>
<reference evidence="7" key="1">
    <citation type="submission" date="2013-04" db="EMBL/GenBank/DDBJ databases">
        <title>The Genome Sequence of Fonticula alba ATCC 38817.</title>
        <authorList>
            <consortium name="The Broad Institute Genomics Platform"/>
            <person name="Russ C."/>
            <person name="Cuomo C."/>
            <person name="Burger G."/>
            <person name="Gray M.W."/>
            <person name="Holland P.W.H."/>
            <person name="King N."/>
            <person name="Lang F.B.F."/>
            <person name="Roger A.J."/>
            <person name="Ruiz-Trillo I."/>
            <person name="Brown M."/>
            <person name="Walker B."/>
            <person name="Young S."/>
            <person name="Zeng Q."/>
            <person name="Gargeya S."/>
            <person name="Fitzgerald M."/>
            <person name="Haas B."/>
            <person name="Abouelleil A."/>
            <person name="Allen A.W."/>
            <person name="Alvarado L."/>
            <person name="Arachchi H.M."/>
            <person name="Berlin A.M."/>
            <person name="Chapman S.B."/>
            <person name="Gainer-Dewar J."/>
            <person name="Goldberg J."/>
            <person name="Griggs A."/>
            <person name="Gujja S."/>
            <person name="Hansen M."/>
            <person name="Howarth C."/>
            <person name="Imamovic A."/>
            <person name="Ireland A."/>
            <person name="Larimer J."/>
            <person name="McCowan C."/>
            <person name="Murphy C."/>
            <person name="Pearson M."/>
            <person name="Poon T.W."/>
            <person name="Priest M."/>
            <person name="Roberts A."/>
            <person name="Saif S."/>
            <person name="Shea T."/>
            <person name="Sisk P."/>
            <person name="Sykes S."/>
            <person name="Wortman J."/>
            <person name="Nusbaum C."/>
            <person name="Birren B."/>
        </authorList>
    </citation>
    <scope>NUCLEOTIDE SEQUENCE [LARGE SCALE GENOMIC DNA]</scope>
    <source>
        <strain evidence="7">ATCC 38817</strain>
    </source>
</reference>
<gene>
    <name evidence="7" type="ORF">H696_02868</name>
</gene>
<evidence type="ECO:0000313" key="8">
    <source>
        <dbReference type="Proteomes" id="UP000030693"/>
    </source>
</evidence>
<dbReference type="OrthoDB" id="16538at2759"/>
<dbReference type="AlphaFoldDB" id="A0A058Z8A7"/>
<organism evidence="7">
    <name type="scientific">Fonticula alba</name>
    <name type="common">Slime mold</name>
    <dbReference type="NCBI Taxonomy" id="691883"/>
    <lineage>
        <taxon>Eukaryota</taxon>
        <taxon>Rotosphaerida</taxon>
        <taxon>Fonticulaceae</taxon>
        <taxon>Fonticula</taxon>
    </lineage>
</organism>
<feature type="region of interest" description="Disordered" evidence="5">
    <location>
        <begin position="143"/>
        <end position="214"/>
    </location>
</feature>
<dbReference type="eggNOG" id="KOG2479">
    <property type="taxonomic scope" value="Eukaryota"/>
</dbReference>
<feature type="chain" id="PRO_5001566348" description="Eukaryotic translation initiation factor 3 subunit D" evidence="6">
    <location>
        <begin position="30"/>
        <end position="576"/>
    </location>
</feature>
<keyword evidence="1" id="KW-0963">Cytoplasm</keyword>
<dbReference type="PANTHER" id="PTHR12399">
    <property type="entry name" value="EUKARYOTIC TRANSLATION INITIATION FACTOR 3 SUBUNIT 7"/>
    <property type="match status" value="1"/>
</dbReference>
<proteinExistence type="predicted"/>
<feature type="compositionally biased region" description="Polar residues" evidence="5">
    <location>
        <begin position="144"/>
        <end position="159"/>
    </location>
</feature>
<dbReference type="PROSITE" id="PS51257">
    <property type="entry name" value="PROKAR_LIPOPROTEIN"/>
    <property type="match status" value="1"/>
</dbReference>
<dbReference type="InterPro" id="IPR007783">
    <property type="entry name" value="eIF3d"/>
</dbReference>
<keyword evidence="8" id="KW-1185">Reference proteome</keyword>
<dbReference type="Pfam" id="PF05091">
    <property type="entry name" value="eIF-3_zeta"/>
    <property type="match status" value="1"/>
</dbReference>
<evidence type="ECO:0000256" key="1">
    <source>
        <dbReference type="ARBA" id="ARBA00022490"/>
    </source>
</evidence>
<protein>
    <recommendedName>
        <fullName evidence="9">Eukaryotic translation initiation factor 3 subunit D</fullName>
    </recommendedName>
</protein>
<dbReference type="GO" id="GO:0003723">
    <property type="term" value="F:RNA binding"/>
    <property type="evidence" value="ECO:0007669"/>
    <property type="project" value="UniProtKB-KW"/>
</dbReference>
<dbReference type="PANTHER" id="PTHR12399:SF0">
    <property type="entry name" value="EUKARYOTIC TRANSLATION INITIATION FACTOR 3 SUBUNIT D"/>
    <property type="match status" value="1"/>
</dbReference>
<keyword evidence="4" id="KW-0648">Protein biosynthesis</keyword>
<dbReference type="RefSeq" id="XP_009495035.1">
    <property type="nucleotide sequence ID" value="XM_009496760.1"/>
</dbReference>
<feature type="compositionally biased region" description="Low complexity" evidence="5">
    <location>
        <begin position="160"/>
        <end position="179"/>
    </location>
</feature>
<dbReference type="Proteomes" id="UP000030693">
    <property type="component" value="Unassembled WGS sequence"/>
</dbReference>
<accession>A0A058Z8A7</accession>
<keyword evidence="6" id="KW-0732">Signal</keyword>
<dbReference type="EMBL" id="KB932204">
    <property type="protein sequence ID" value="KCV70519.1"/>
    <property type="molecule type" value="Genomic_DNA"/>
</dbReference>
<keyword evidence="2" id="KW-0396">Initiation factor</keyword>
<evidence type="ECO:0000256" key="4">
    <source>
        <dbReference type="ARBA" id="ARBA00022917"/>
    </source>
</evidence>
<feature type="signal peptide" evidence="6">
    <location>
        <begin position="1"/>
        <end position="29"/>
    </location>
</feature>
<dbReference type="GO" id="GO:0005852">
    <property type="term" value="C:eukaryotic translation initiation factor 3 complex"/>
    <property type="evidence" value="ECO:0007669"/>
    <property type="project" value="InterPro"/>
</dbReference>
<dbReference type="GeneID" id="20527593"/>
<name>A0A058Z8A7_FONAL</name>
<evidence type="ECO:0008006" key="9">
    <source>
        <dbReference type="Google" id="ProtNLM"/>
    </source>
</evidence>
<evidence type="ECO:0000256" key="2">
    <source>
        <dbReference type="ARBA" id="ARBA00022540"/>
    </source>
</evidence>
<evidence type="ECO:0000256" key="3">
    <source>
        <dbReference type="ARBA" id="ARBA00022884"/>
    </source>
</evidence>
<keyword evidence="3" id="KW-0694">RNA-binding</keyword>
<evidence type="ECO:0000313" key="7">
    <source>
        <dbReference type="EMBL" id="KCV70519.1"/>
    </source>
</evidence>
<dbReference type="STRING" id="691883.A0A058Z8A7"/>
<dbReference type="OMA" id="FMDKRDN"/>
<evidence type="ECO:0000256" key="5">
    <source>
        <dbReference type="SAM" id="MobiDB-lite"/>
    </source>
</evidence>
<dbReference type="PIRSF" id="PIRSF016281">
    <property type="entry name" value="EIF-3_zeta"/>
    <property type="match status" value="1"/>
</dbReference>
<dbReference type="GO" id="GO:0003743">
    <property type="term" value="F:translation initiation factor activity"/>
    <property type="evidence" value="ECO:0007669"/>
    <property type="project" value="UniProtKB-KW"/>
</dbReference>
<evidence type="ECO:0000256" key="6">
    <source>
        <dbReference type="SAM" id="SignalP"/>
    </source>
</evidence>